<feature type="domain" description="Glycosyltransferase 2-like" evidence="4">
    <location>
        <begin position="14"/>
        <end position="128"/>
    </location>
</feature>
<evidence type="ECO:0000313" key="6">
    <source>
        <dbReference type="Proteomes" id="UP000663903"/>
    </source>
</evidence>
<dbReference type="InterPro" id="IPR001173">
    <property type="entry name" value="Glyco_trans_2-like"/>
</dbReference>
<gene>
    <name evidence="5" type="ORF">J1M35_18730</name>
</gene>
<dbReference type="Proteomes" id="UP000663903">
    <property type="component" value="Chromosome"/>
</dbReference>
<dbReference type="EMBL" id="CP071796">
    <property type="protein sequence ID" value="QTD47481.1"/>
    <property type="molecule type" value="Genomic_DNA"/>
</dbReference>
<reference evidence="5" key="1">
    <citation type="submission" date="2021-03" db="EMBL/GenBank/DDBJ databases">
        <title>Ottowia sp. 27C isolated from the cloaca of a Giant Asian pond turtle (Heosemys grandis).</title>
        <authorList>
            <person name="Spergser J."/>
            <person name="Busse H.-J."/>
        </authorList>
    </citation>
    <scope>NUCLEOTIDE SEQUENCE</scope>
    <source>
        <strain evidence="5">27C</strain>
    </source>
</reference>
<comment type="similarity">
    <text evidence="1">Belongs to the glycosyltransferase 2 family.</text>
</comment>
<dbReference type="Gene3D" id="3.90.550.10">
    <property type="entry name" value="Spore Coat Polysaccharide Biosynthesis Protein SpsA, Chain A"/>
    <property type="match status" value="1"/>
</dbReference>
<dbReference type="PANTHER" id="PTHR43179">
    <property type="entry name" value="RHAMNOSYLTRANSFERASE WBBL"/>
    <property type="match status" value="1"/>
</dbReference>
<keyword evidence="2" id="KW-0328">Glycosyltransferase</keyword>
<evidence type="ECO:0000313" key="5">
    <source>
        <dbReference type="EMBL" id="QTD47481.1"/>
    </source>
</evidence>
<keyword evidence="6" id="KW-1185">Reference proteome</keyword>
<dbReference type="KEGG" id="otd:J1M35_18730"/>
<dbReference type="AlphaFoldDB" id="A0A975CKG3"/>
<dbReference type="SUPFAM" id="SSF53448">
    <property type="entry name" value="Nucleotide-diphospho-sugar transferases"/>
    <property type="match status" value="1"/>
</dbReference>
<dbReference type="InterPro" id="IPR029044">
    <property type="entry name" value="Nucleotide-diphossugar_trans"/>
</dbReference>
<name>A0A975CKG3_9BURK</name>
<dbReference type="Pfam" id="PF00535">
    <property type="entry name" value="Glycos_transf_2"/>
    <property type="match status" value="1"/>
</dbReference>
<proteinExistence type="inferred from homology"/>
<protein>
    <submittedName>
        <fullName evidence="5">Glycosyltransferase family 2 protein</fullName>
    </submittedName>
</protein>
<dbReference type="GO" id="GO:0016757">
    <property type="term" value="F:glycosyltransferase activity"/>
    <property type="evidence" value="ECO:0007669"/>
    <property type="project" value="UniProtKB-KW"/>
</dbReference>
<dbReference type="PANTHER" id="PTHR43179:SF12">
    <property type="entry name" value="GALACTOFURANOSYLTRANSFERASE GLFT2"/>
    <property type="match status" value="1"/>
</dbReference>
<evidence type="ECO:0000259" key="4">
    <source>
        <dbReference type="Pfam" id="PF00535"/>
    </source>
</evidence>
<evidence type="ECO:0000256" key="1">
    <source>
        <dbReference type="ARBA" id="ARBA00006739"/>
    </source>
</evidence>
<evidence type="ECO:0000256" key="3">
    <source>
        <dbReference type="ARBA" id="ARBA00022679"/>
    </source>
</evidence>
<sequence>MHADPSSARSVRASVLIPVKNGGELLGEVLDAVLAQQAPWPFEVIVMDSGSTDGSVQAVRERGIRVETVAPSEFGHGRTRNRMAAMALGDFLVFITQDAKPAGPHWLAAIVSACEAEPSVAGAFGPHLAYPRARHVTHRELAQHFAGFGSNLSVVRLEDPERFAVDPGYRQFLHYFSNNNSCIRREAWERVPLPDVMFAEDQTWALRAIEAGYAKAFAPDAVVYHSHDFGIWETLQRNFDEARSFNIYFGYRLQGSLWSALTSGGYLAKRDLDWLHEAGLHGWRLIKNAAYMAVIECARVIGQFLGTHHASLPKPLLRMVSRDQRLQRKGLE</sequence>
<evidence type="ECO:0000256" key="2">
    <source>
        <dbReference type="ARBA" id="ARBA00022676"/>
    </source>
</evidence>
<organism evidence="5 6">
    <name type="scientific">Ottowia testudinis</name>
    <dbReference type="NCBI Taxonomy" id="2816950"/>
    <lineage>
        <taxon>Bacteria</taxon>
        <taxon>Pseudomonadati</taxon>
        <taxon>Pseudomonadota</taxon>
        <taxon>Betaproteobacteria</taxon>
        <taxon>Burkholderiales</taxon>
        <taxon>Comamonadaceae</taxon>
        <taxon>Ottowia</taxon>
    </lineage>
</organism>
<keyword evidence="3" id="KW-0808">Transferase</keyword>
<dbReference type="CDD" id="cd00761">
    <property type="entry name" value="Glyco_tranf_GTA_type"/>
    <property type="match status" value="1"/>
</dbReference>
<accession>A0A975CKG3</accession>